<proteinExistence type="predicted"/>
<gene>
    <name evidence="1" type="ORF">AURDEDRAFT_188020</name>
</gene>
<dbReference type="SUPFAM" id="SSF52047">
    <property type="entry name" value="RNI-like"/>
    <property type="match status" value="1"/>
</dbReference>
<keyword evidence="2" id="KW-1185">Reference proteome</keyword>
<sequence>MHFCALPDDAILAVVKCVMDATRRSSTTVSKLEHVFFPEFSSRDPEHPLESLSMTCRRLRAVCVPILFQCMSLTDERDLDDIPSVLSHARIFSLRHISTPRGVEALFKAAPRVCEAYCDRGVQEGVLPVILSCPTLEILTFKNVSIAGHFPSLRVAAPLRSLRCIFSSLRSPGDINSKYTPRSHCFLQERELLESVIAQCRATLEVLVLPGESTRLSALAPAAWPRLRELSICGIGPELDASFSQLFAAMPNLEVLTLLLSQRHHGPPLTILPADPKDAFVDLARLVRVTLSYPNPVDGVFRGLTPALRELSIRDSPRFYWITEHSNSFYRTPILCCRDALHIFRQLSDGADAASNLERLELVVRATETEIEDEMELYAFVAAACPRLRVLELHRYRNVLDPRDVRVAIPLDAIADALQGFRSLSHLRLNVDLPLQWHTPDSYPRFVDELDELAARVARALPWLDTFELFHMNFADRYTWQPWRVQPGGGGVLRVLKPHYIESYDMAWL</sequence>
<organism evidence="1 2">
    <name type="scientific">Auricularia subglabra (strain TFB-10046 / SS5)</name>
    <name type="common">White-rot fungus</name>
    <name type="synonym">Auricularia delicata (strain TFB10046)</name>
    <dbReference type="NCBI Taxonomy" id="717982"/>
    <lineage>
        <taxon>Eukaryota</taxon>
        <taxon>Fungi</taxon>
        <taxon>Dikarya</taxon>
        <taxon>Basidiomycota</taxon>
        <taxon>Agaricomycotina</taxon>
        <taxon>Agaricomycetes</taxon>
        <taxon>Auriculariales</taxon>
        <taxon>Auriculariaceae</taxon>
        <taxon>Auricularia</taxon>
    </lineage>
</organism>
<evidence type="ECO:0008006" key="3">
    <source>
        <dbReference type="Google" id="ProtNLM"/>
    </source>
</evidence>
<name>J0DAY2_AURST</name>
<protein>
    <recommendedName>
        <fullName evidence="3">F-box domain-containing protein</fullName>
    </recommendedName>
</protein>
<dbReference type="InParanoid" id="J0DAY2"/>
<dbReference type="OrthoDB" id="3270220at2759"/>
<evidence type="ECO:0000313" key="2">
    <source>
        <dbReference type="Proteomes" id="UP000006514"/>
    </source>
</evidence>
<dbReference type="KEGG" id="adl:AURDEDRAFT_188020"/>
<reference evidence="2" key="1">
    <citation type="journal article" date="2012" name="Science">
        <title>The Paleozoic origin of enzymatic lignin decomposition reconstructed from 31 fungal genomes.</title>
        <authorList>
            <person name="Floudas D."/>
            <person name="Binder M."/>
            <person name="Riley R."/>
            <person name="Barry K."/>
            <person name="Blanchette R.A."/>
            <person name="Henrissat B."/>
            <person name="Martinez A.T."/>
            <person name="Otillar R."/>
            <person name="Spatafora J.W."/>
            <person name="Yadav J.S."/>
            <person name="Aerts A."/>
            <person name="Benoit I."/>
            <person name="Boyd A."/>
            <person name="Carlson A."/>
            <person name="Copeland A."/>
            <person name="Coutinho P.M."/>
            <person name="de Vries R.P."/>
            <person name="Ferreira P."/>
            <person name="Findley K."/>
            <person name="Foster B."/>
            <person name="Gaskell J."/>
            <person name="Glotzer D."/>
            <person name="Gorecki P."/>
            <person name="Heitman J."/>
            <person name="Hesse C."/>
            <person name="Hori C."/>
            <person name="Igarashi K."/>
            <person name="Jurgens J.A."/>
            <person name="Kallen N."/>
            <person name="Kersten P."/>
            <person name="Kohler A."/>
            <person name="Kuees U."/>
            <person name="Kumar T.K.A."/>
            <person name="Kuo A."/>
            <person name="LaButti K."/>
            <person name="Larrondo L.F."/>
            <person name="Lindquist E."/>
            <person name="Ling A."/>
            <person name="Lombard V."/>
            <person name="Lucas S."/>
            <person name="Lundell T."/>
            <person name="Martin R."/>
            <person name="McLaughlin D.J."/>
            <person name="Morgenstern I."/>
            <person name="Morin E."/>
            <person name="Murat C."/>
            <person name="Nagy L.G."/>
            <person name="Nolan M."/>
            <person name="Ohm R.A."/>
            <person name="Patyshakuliyeva A."/>
            <person name="Rokas A."/>
            <person name="Ruiz-Duenas F.J."/>
            <person name="Sabat G."/>
            <person name="Salamov A."/>
            <person name="Samejima M."/>
            <person name="Schmutz J."/>
            <person name="Slot J.C."/>
            <person name="St John F."/>
            <person name="Stenlid J."/>
            <person name="Sun H."/>
            <person name="Sun S."/>
            <person name="Syed K."/>
            <person name="Tsang A."/>
            <person name="Wiebenga A."/>
            <person name="Young D."/>
            <person name="Pisabarro A."/>
            <person name="Eastwood D.C."/>
            <person name="Martin F."/>
            <person name="Cullen D."/>
            <person name="Grigoriev I.V."/>
            <person name="Hibbett D.S."/>
        </authorList>
    </citation>
    <scope>NUCLEOTIDE SEQUENCE [LARGE SCALE GENOMIC DNA]</scope>
    <source>
        <strain evidence="2">TFB10046</strain>
    </source>
</reference>
<dbReference type="InterPro" id="IPR032675">
    <property type="entry name" value="LRR_dom_sf"/>
</dbReference>
<dbReference type="Gene3D" id="3.80.10.10">
    <property type="entry name" value="Ribonuclease Inhibitor"/>
    <property type="match status" value="1"/>
</dbReference>
<dbReference type="AlphaFoldDB" id="J0DAY2"/>
<dbReference type="OMA" id="ASICWIP"/>
<dbReference type="EMBL" id="JH687837">
    <property type="protein sequence ID" value="EJD37650.1"/>
    <property type="molecule type" value="Genomic_DNA"/>
</dbReference>
<evidence type="ECO:0000313" key="1">
    <source>
        <dbReference type="EMBL" id="EJD37650.1"/>
    </source>
</evidence>
<accession>J0DAY2</accession>
<dbReference type="Proteomes" id="UP000006514">
    <property type="component" value="Unassembled WGS sequence"/>
</dbReference>